<keyword evidence="7" id="KW-0539">Nucleus</keyword>
<evidence type="ECO:0000256" key="5">
    <source>
        <dbReference type="ARBA" id="ARBA00023015"/>
    </source>
</evidence>
<keyword evidence="12" id="KW-1185">Reference proteome</keyword>
<evidence type="ECO:0000313" key="11">
    <source>
        <dbReference type="EMBL" id="ODM96884.1"/>
    </source>
</evidence>
<dbReference type="GO" id="GO:0045944">
    <property type="term" value="P:positive regulation of transcription by RNA polymerase II"/>
    <property type="evidence" value="ECO:0007669"/>
    <property type="project" value="TreeGrafter"/>
</dbReference>
<name>A0A1D2MVQ3_ORCCI</name>
<evidence type="ECO:0000256" key="9">
    <source>
        <dbReference type="SAM" id="MobiDB-lite"/>
    </source>
</evidence>
<keyword evidence="4" id="KW-0862">Zinc</keyword>
<keyword evidence="5" id="KW-0805">Transcription regulation</keyword>
<dbReference type="InterPro" id="IPR039355">
    <property type="entry name" value="Transcription_factor_GATA"/>
</dbReference>
<keyword evidence="6" id="KW-0804">Transcription</keyword>
<keyword evidence="2" id="KW-0479">Metal-binding</keyword>
<dbReference type="GO" id="GO:0045165">
    <property type="term" value="P:cell fate commitment"/>
    <property type="evidence" value="ECO:0007669"/>
    <property type="project" value="TreeGrafter"/>
</dbReference>
<evidence type="ECO:0000259" key="10">
    <source>
        <dbReference type="PROSITE" id="PS50114"/>
    </source>
</evidence>
<dbReference type="SMART" id="SM00401">
    <property type="entry name" value="ZnF_GATA"/>
    <property type="match status" value="2"/>
</dbReference>
<reference evidence="11 12" key="1">
    <citation type="journal article" date="2016" name="Genome Biol. Evol.">
        <title>Gene Family Evolution Reflects Adaptation to Soil Environmental Stressors in the Genome of the Collembolan Orchesella cincta.</title>
        <authorList>
            <person name="Faddeeva-Vakhrusheva A."/>
            <person name="Derks M.F."/>
            <person name="Anvar S.Y."/>
            <person name="Agamennone V."/>
            <person name="Suring W."/>
            <person name="Smit S."/>
            <person name="van Straalen N.M."/>
            <person name="Roelofs D."/>
        </authorList>
    </citation>
    <scope>NUCLEOTIDE SEQUENCE [LARGE SCALE GENOMIC DNA]</scope>
    <source>
        <tissue evidence="11">Mixed pool</tissue>
    </source>
</reference>
<dbReference type="PANTHER" id="PTHR10071">
    <property type="entry name" value="TRANSCRIPTION FACTOR GATA FAMILY MEMBER"/>
    <property type="match status" value="1"/>
</dbReference>
<dbReference type="EMBL" id="LJIJ01000493">
    <property type="protein sequence ID" value="ODM96884.1"/>
    <property type="molecule type" value="Genomic_DNA"/>
</dbReference>
<accession>A0A1D2MVQ3</accession>
<dbReference type="InterPro" id="IPR013088">
    <property type="entry name" value="Znf_NHR/GATA"/>
</dbReference>
<dbReference type="PROSITE" id="PS50114">
    <property type="entry name" value="GATA_ZN_FINGER_2"/>
    <property type="match status" value="2"/>
</dbReference>
<comment type="caution">
    <text evidence="11">The sequence shown here is derived from an EMBL/GenBank/DDBJ whole genome shotgun (WGS) entry which is preliminary data.</text>
</comment>
<sequence>MENYMILGLEKKEAYYGYVSPSPSQVGGHNQNHSGSSSSSSAAVYSQLTSYYGGGGSSGGASLRNEAWGHHTSDQHQYGNASPPAVAHHHGSQGMSIAELQAMAPDMISATSSPYGTYGSLAESYGNHGVQLGVQGQGSGQWSEEHLGAYYGLDPKECVNCGTKGTPLWRRDETNHYLCNACGLYNRTNGMNRPLNRNQQKRVSASQGNTRRQGMTCSNCQTSTTTLWRRNNQGDPVCNACGLYFKLHGVSL</sequence>
<dbReference type="GO" id="GO:0000122">
    <property type="term" value="P:negative regulation of transcription by RNA polymerase II"/>
    <property type="evidence" value="ECO:0007669"/>
    <property type="project" value="TreeGrafter"/>
</dbReference>
<dbReference type="GO" id="GO:0008270">
    <property type="term" value="F:zinc ion binding"/>
    <property type="evidence" value="ECO:0007669"/>
    <property type="project" value="UniProtKB-KW"/>
</dbReference>
<dbReference type="Proteomes" id="UP000094527">
    <property type="component" value="Unassembled WGS sequence"/>
</dbReference>
<keyword evidence="3 8" id="KW-0863">Zinc-finger</keyword>
<evidence type="ECO:0000256" key="7">
    <source>
        <dbReference type="ARBA" id="ARBA00023242"/>
    </source>
</evidence>
<dbReference type="AlphaFoldDB" id="A0A1D2MVQ3"/>
<protein>
    <submittedName>
        <fullName evidence="11">Transcription factor GATA-5</fullName>
    </submittedName>
</protein>
<dbReference type="PRINTS" id="PR00619">
    <property type="entry name" value="GATAZNFINGER"/>
</dbReference>
<feature type="domain" description="GATA-type" evidence="10">
    <location>
        <begin position="211"/>
        <end position="252"/>
    </location>
</feature>
<comment type="subcellular location">
    <subcellularLocation>
        <location evidence="1">Nucleus</location>
    </subcellularLocation>
</comment>
<dbReference type="SUPFAM" id="SSF57716">
    <property type="entry name" value="Glucocorticoid receptor-like (DNA-binding domain)"/>
    <property type="match status" value="2"/>
</dbReference>
<dbReference type="PANTHER" id="PTHR10071:SF281">
    <property type="entry name" value="BOX A-BINDING FACTOR-RELATED"/>
    <property type="match status" value="1"/>
</dbReference>
<dbReference type="GO" id="GO:0005634">
    <property type="term" value="C:nucleus"/>
    <property type="evidence" value="ECO:0007669"/>
    <property type="project" value="UniProtKB-SubCell"/>
</dbReference>
<dbReference type="Pfam" id="PF00320">
    <property type="entry name" value="GATA"/>
    <property type="match status" value="2"/>
</dbReference>
<dbReference type="OrthoDB" id="2162994at2759"/>
<gene>
    <name evidence="11" type="ORF">Ocin01_09795</name>
</gene>
<dbReference type="STRING" id="48709.A0A1D2MVQ3"/>
<dbReference type="InterPro" id="IPR000679">
    <property type="entry name" value="Znf_GATA"/>
</dbReference>
<dbReference type="CDD" id="cd00202">
    <property type="entry name" value="ZnF_GATA"/>
    <property type="match status" value="2"/>
</dbReference>
<evidence type="ECO:0000313" key="12">
    <source>
        <dbReference type="Proteomes" id="UP000094527"/>
    </source>
</evidence>
<evidence type="ECO:0000256" key="6">
    <source>
        <dbReference type="ARBA" id="ARBA00023163"/>
    </source>
</evidence>
<evidence type="ECO:0000256" key="2">
    <source>
        <dbReference type="ARBA" id="ARBA00022723"/>
    </source>
</evidence>
<evidence type="ECO:0000256" key="4">
    <source>
        <dbReference type="ARBA" id="ARBA00022833"/>
    </source>
</evidence>
<organism evidence="11 12">
    <name type="scientific">Orchesella cincta</name>
    <name type="common">Springtail</name>
    <name type="synonym">Podura cincta</name>
    <dbReference type="NCBI Taxonomy" id="48709"/>
    <lineage>
        <taxon>Eukaryota</taxon>
        <taxon>Metazoa</taxon>
        <taxon>Ecdysozoa</taxon>
        <taxon>Arthropoda</taxon>
        <taxon>Hexapoda</taxon>
        <taxon>Collembola</taxon>
        <taxon>Entomobryomorpha</taxon>
        <taxon>Entomobryoidea</taxon>
        <taxon>Orchesellidae</taxon>
        <taxon>Orchesellinae</taxon>
        <taxon>Orchesella</taxon>
    </lineage>
</organism>
<evidence type="ECO:0000256" key="8">
    <source>
        <dbReference type="PROSITE-ProRule" id="PRU00094"/>
    </source>
</evidence>
<dbReference type="GO" id="GO:0000978">
    <property type="term" value="F:RNA polymerase II cis-regulatory region sequence-specific DNA binding"/>
    <property type="evidence" value="ECO:0007669"/>
    <property type="project" value="TreeGrafter"/>
</dbReference>
<dbReference type="Gene3D" id="3.30.50.10">
    <property type="entry name" value="Erythroid Transcription Factor GATA-1, subunit A"/>
    <property type="match status" value="2"/>
</dbReference>
<feature type="domain" description="GATA-type" evidence="10">
    <location>
        <begin position="156"/>
        <end position="207"/>
    </location>
</feature>
<evidence type="ECO:0000256" key="1">
    <source>
        <dbReference type="ARBA" id="ARBA00004123"/>
    </source>
</evidence>
<dbReference type="PROSITE" id="PS00344">
    <property type="entry name" value="GATA_ZN_FINGER_1"/>
    <property type="match status" value="2"/>
</dbReference>
<evidence type="ECO:0000256" key="3">
    <source>
        <dbReference type="ARBA" id="ARBA00022771"/>
    </source>
</evidence>
<feature type="region of interest" description="Disordered" evidence="9">
    <location>
        <begin position="63"/>
        <end position="93"/>
    </location>
</feature>
<dbReference type="GO" id="GO:0000981">
    <property type="term" value="F:DNA-binding transcription factor activity, RNA polymerase II-specific"/>
    <property type="evidence" value="ECO:0007669"/>
    <property type="project" value="TreeGrafter"/>
</dbReference>
<proteinExistence type="predicted"/>